<comment type="caution">
    <text evidence="9">The sequence shown here is derived from an EMBL/GenBank/DDBJ whole genome shotgun (WGS) entry which is preliminary data.</text>
</comment>
<dbReference type="InterPro" id="IPR004838">
    <property type="entry name" value="NHTrfase_class1_PyrdxlP-BS"/>
</dbReference>
<dbReference type="Pfam" id="PF00155">
    <property type="entry name" value="Aminotran_1_2"/>
    <property type="match status" value="1"/>
</dbReference>
<dbReference type="InterPro" id="IPR015422">
    <property type="entry name" value="PyrdxlP-dep_Trfase_small"/>
</dbReference>
<comment type="cofactor">
    <cofactor evidence="1 7">
        <name>pyridoxal 5'-phosphate</name>
        <dbReference type="ChEBI" id="CHEBI:597326"/>
    </cofactor>
</comment>
<reference evidence="9 10" key="1">
    <citation type="submission" date="2016-04" db="EMBL/GenBank/DDBJ databases">
        <title>Genome sequence of Methanobrevibacter curvatus DSM 11111.</title>
        <authorList>
            <person name="Poehlein A."/>
            <person name="Seedorf H."/>
            <person name="Daniel R."/>
        </authorList>
    </citation>
    <scope>NUCLEOTIDE SEQUENCE [LARGE SCALE GENOMIC DNA]</scope>
    <source>
        <strain evidence="9 10">DSM 11111</strain>
    </source>
</reference>
<dbReference type="Gene3D" id="3.40.640.10">
    <property type="entry name" value="Type I PLP-dependent aspartate aminotransferase-like (Major domain)"/>
    <property type="match status" value="1"/>
</dbReference>
<keyword evidence="10" id="KW-1185">Reference proteome</keyword>
<dbReference type="AlphaFoldDB" id="A0A165Z8F7"/>
<feature type="domain" description="Aminotransferase class I/classII large" evidence="8">
    <location>
        <begin position="27"/>
        <end position="366"/>
    </location>
</feature>
<keyword evidence="6" id="KW-0663">Pyridoxal phosphate</keyword>
<dbReference type="Gene3D" id="3.90.1150.10">
    <property type="entry name" value="Aspartate Aminotransferase, domain 1"/>
    <property type="match status" value="1"/>
</dbReference>
<dbReference type="FunFam" id="3.40.640.10:FF:000033">
    <property type="entry name" value="Aspartate aminotransferase"/>
    <property type="match status" value="1"/>
</dbReference>
<dbReference type="GO" id="GO:0006520">
    <property type="term" value="P:amino acid metabolic process"/>
    <property type="evidence" value="ECO:0007669"/>
    <property type="project" value="InterPro"/>
</dbReference>
<evidence type="ECO:0000256" key="2">
    <source>
        <dbReference type="ARBA" id="ARBA00007441"/>
    </source>
</evidence>
<dbReference type="Proteomes" id="UP000077245">
    <property type="component" value="Unassembled WGS sequence"/>
</dbReference>
<dbReference type="OrthoDB" id="372018at2157"/>
<evidence type="ECO:0000313" key="10">
    <source>
        <dbReference type="Proteomes" id="UP000077245"/>
    </source>
</evidence>
<dbReference type="InterPro" id="IPR050596">
    <property type="entry name" value="AspAT/PAT-like"/>
</dbReference>
<dbReference type="InterPro" id="IPR015421">
    <property type="entry name" value="PyrdxlP-dep_Trfase_major"/>
</dbReference>
<evidence type="ECO:0000256" key="6">
    <source>
        <dbReference type="ARBA" id="ARBA00022898"/>
    </source>
</evidence>
<gene>
    <name evidence="9" type="ORF">MBCUR_18120</name>
</gene>
<dbReference type="GO" id="GO:0008483">
    <property type="term" value="F:transaminase activity"/>
    <property type="evidence" value="ECO:0007669"/>
    <property type="project" value="UniProtKB-KW"/>
</dbReference>
<keyword evidence="4 7" id="KW-0032">Aminotransferase</keyword>
<evidence type="ECO:0000313" key="9">
    <source>
        <dbReference type="EMBL" id="KZX10388.1"/>
    </source>
</evidence>
<evidence type="ECO:0000256" key="7">
    <source>
        <dbReference type="RuleBase" id="RU000481"/>
    </source>
</evidence>
<dbReference type="CDD" id="cd00609">
    <property type="entry name" value="AAT_like"/>
    <property type="match status" value="1"/>
</dbReference>
<dbReference type="SUPFAM" id="SSF53383">
    <property type="entry name" value="PLP-dependent transferases"/>
    <property type="match status" value="1"/>
</dbReference>
<dbReference type="InterPro" id="IPR015424">
    <property type="entry name" value="PyrdxlP-dep_Trfase"/>
</dbReference>
<comment type="similarity">
    <text evidence="2 7">Belongs to the class-I pyridoxal-phosphate-dependent aminotransferase family.</text>
</comment>
<organism evidence="9 10">
    <name type="scientific">Methanobrevibacter curvatus</name>
    <dbReference type="NCBI Taxonomy" id="49547"/>
    <lineage>
        <taxon>Archaea</taxon>
        <taxon>Methanobacteriati</taxon>
        <taxon>Methanobacteriota</taxon>
        <taxon>Methanomada group</taxon>
        <taxon>Methanobacteria</taxon>
        <taxon>Methanobacteriales</taxon>
        <taxon>Methanobacteriaceae</taxon>
        <taxon>Methanobrevibacter</taxon>
    </lineage>
</organism>
<dbReference type="EC" id="2.6.1.-" evidence="7"/>
<evidence type="ECO:0000256" key="5">
    <source>
        <dbReference type="ARBA" id="ARBA00022679"/>
    </source>
</evidence>
<dbReference type="RefSeq" id="WP_067092579.1">
    <property type="nucleotide sequence ID" value="NZ_LWMV01000214.1"/>
</dbReference>
<evidence type="ECO:0000256" key="1">
    <source>
        <dbReference type="ARBA" id="ARBA00001933"/>
    </source>
</evidence>
<keyword evidence="5 7" id="KW-0808">Transferase</keyword>
<dbReference type="PROSITE" id="PS00105">
    <property type="entry name" value="AA_TRANSFER_CLASS_1"/>
    <property type="match status" value="1"/>
</dbReference>
<evidence type="ECO:0000256" key="3">
    <source>
        <dbReference type="ARBA" id="ARBA00011738"/>
    </source>
</evidence>
<dbReference type="STRING" id="49547.MBCUR_18120"/>
<dbReference type="GO" id="GO:0030170">
    <property type="term" value="F:pyridoxal phosphate binding"/>
    <property type="evidence" value="ECO:0007669"/>
    <property type="project" value="InterPro"/>
</dbReference>
<evidence type="ECO:0000256" key="4">
    <source>
        <dbReference type="ARBA" id="ARBA00022576"/>
    </source>
</evidence>
<sequence length="370" mass="41089">MVKIAERLDKIELSGIRKMFEAKPKGAINLGLGEPDFDIPENVKMAMKNALDEGQTHYTHNMGIPELREEIAKKLKKDNNINTNPDSVMVAVGASEALYISTQALFEKGDEVLIPDPGFVSYKGCVDLSQAEAIPIELDFNNDYKMTVEDIENKINKNTKGLILNSPSNPTGAVMDKEDIKTISDLATDNDFIILSDEIYEKIIYTKKHHSPAQFSDNVITINGFSKTYAMTGLRVAYLTGQRDIVDEILKVHQYNVAGASSISQIGAIEALKGPQNYVDNIVKEFKRKRDLIISRLTKMGLNCPNPEGSFYVFPKVNNGNKFAQMALNTGVVTTPGVSFGESSKNNIRMSYATSYEEIEEAMNRLEKVV</sequence>
<dbReference type="PANTHER" id="PTHR46383">
    <property type="entry name" value="ASPARTATE AMINOTRANSFERASE"/>
    <property type="match status" value="1"/>
</dbReference>
<dbReference type="InterPro" id="IPR004839">
    <property type="entry name" value="Aminotransferase_I/II_large"/>
</dbReference>
<dbReference type="PATRIC" id="fig|49547.3.peg.1913"/>
<proteinExistence type="inferred from homology"/>
<dbReference type="EMBL" id="LWMV01000214">
    <property type="protein sequence ID" value="KZX10388.1"/>
    <property type="molecule type" value="Genomic_DNA"/>
</dbReference>
<name>A0A165Z8F7_9EURY</name>
<evidence type="ECO:0000259" key="8">
    <source>
        <dbReference type="Pfam" id="PF00155"/>
    </source>
</evidence>
<dbReference type="PANTHER" id="PTHR46383:SF3">
    <property type="entry name" value="ASPARTATE AMINOTRANSFERASE-RELATED"/>
    <property type="match status" value="1"/>
</dbReference>
<protein>
    <recommendedName>
        <fullName evidence="7">Aminotransferase</fullName>
        <ecNumber evidence="7">2.6.1.-</ecNumber>
    </recommendedName>
</protein>
<accession>A0A165Z8F7</accession>
<comment type="subunit">
    <text evidence="3">Homodimer.</text>
</comment>